<keyword evidence="6 7" id="KW-0472">Membrane</keyword>
<dbReference type="InterPro" id="IPR000515">
    <property type="entry name" value="MetI-like"/>
</dbReference>
<reference evidence="9 10" key="1">
    <citation type="submission" date="2019-03" db="EMBL/GenBank/DDBJ databases">
        <title>This is whole genome sequence of Paenibacillus sp MS74 strain.</title>
        <authorList>
            <person name="Trinh H.N."/>
        </authorList>
    </citation>
    <scope>NUCLEOTIDE SEQUENCE [LARGE SCALE GENOMIC DNA]</scope>
    <source>
        <strain evidence="9 10">MS74</strain>
    </source>
</reference>
<keyword evidence="5 7" id="KW-1133">Transmembrane helix</keyword>
<keyword evidence="10" id="KW-1185">Reference proteome</keyword>
<dbReference type="PANTHER" id="PTHR43744:SF9">
    <property type="entry name" value="POLYGALACTURONAN_RHAMNOGALACTURONAN TRANSPORT SYSTEM PERMEASE PROTEIN YTCP"/>
    <property type="match status" value="1"/>
</dbReference>
<dbReference type="GO" id="GO:0055085">
    <property type="term" value="P:transmembrane transport"/>
    <property type="evidence" value="ECO:0007669"/>
    <property type="project" value="InterPro"/>
</dbReference>
<evidence type="ECO:0000256" key="3">
    <source>
        <dbReference type="ARBA" id="ARBA00022475"/>
    </source>
</evidence>
<dbReference type="PANTHER" id="PTHR43744">
    <property type="entry name" value="ABC TRANSPORTER PERMEASE PROTEIN MG189-RELATED-RELATED"/>
    <property type="match status" value="1"/>
</dbReference>
<dbReference type="RefSeq" id="WP_133234865.1">
    <property type="nucleotide sequence ID" value="NZ_SMRT01000019.1"/>
</dbReference>
<evidence type="ECO:0000256" key="7">
    <source>
        <dbReference type="RuleBase" id="RU363032"/>
    </source>
</evidence>
<keyword evidence="2 7" id="KW-0813">Transport</keyword>
<dbReference type="Gene3D" id="1.10.3720.10">
    <property type="entry name" value="MetI-like"/>
    <property type="match status" value="1"/>
</dbReference>
<dbReference type="AlphaFoldDB" id="A0A4R5KF46"/>
<dbReference type="PROSITE" id="PS50928">
    <property type="entry name" value="ABC_TM1"/>
    <property type="match status" value="1"/>
</dbReference>
<comment type="caution">
    <text evidence="9">The sequence shown here is derived from an EMBL/GenBank/DDBJ whole genome shotgun (WGS) entry which is preliminary data.</text>
</comment>
<feature type="transmembrane region" description="Helical" evidence="7">
    <location>
        <begin position="144"/>
        <end position="162"/>
    </location>
</feature>
<sequence length="292" mass="32691">MNLYQSWGSRLFDRFNYFLLLIIAFIMVVPFLVNIVGSFASPEEVLRKNFVIMPTRFSLDAYRYIFSSEIIPRSLIVTALVTVVGTGVNIVLTSLMAYPLACKRLNLRKPIMLMVIFSMLFSGGMIPTYIVVKSFALLNSYWSMIIPGAISAFYLIIMKNFFLQLPDELEDSARIDGCNDLQILYKIVVPLSMPAIATFSLFYAVGHWNAFFSALLYINDATKLPIQVWLRQIVILSQVGIGDSSSALEGVVPPGKTIQMSVTVVSTLPILLVYPFLQKHFAKGVLLGSVKE</sequence>
<evidence type="ECO:0000256" key="6">
    <source>
        <dbReference type="ARBA" id="ARBA00023136"/>
    </source>
</evidence>
<dbReference type="GO" id="GO:0005886">
    <property type="term" value="C:plasma membrane"/>
    <property type="evidence" value="ECO:0007669"/>
    <property type="project" value="UniProtKB-SubCell"/>
</dbReference>
<feature type="transmembrane region" description="Helical" evidence="7">
    <location>
        <begin position="75"/>
        <end position="98"/>
    </location>
</feature>
<evidence type="ECO:0000313" key="10">
    <source>
        <dbReference type="Proteomes" id="UP000295636"/>
    </source>
</evidence>
<feature type="transmembrane region" description="Helical" evidence="7">
    <location>
        <begin position="110"/>
        <end position="132"/>
    </location>
</feature>
<evidence type="ECO:0000259" key="8">
    <source>
        <dbReference type="PROSITE" id="PS50928"/>
    </source>
</evidence>
<evidence type="ECO:0000256" key="5">
    <source>
        <dbReference type="ARBA" id="ARBA00022989"/>
    </source>
</evidence>
<feature type="domain" description="ABC transmembrane type-1" evidence="8">
    <location>
        <begin position="75"/>
        <end position="277"/>
    </location>
</feature>
<dbReference type="Proteomes" id="UP000295636">
    <property type="component" value="Unassembled WGS sequence"/>
</dbReference>
<accession>A0A4R5KF46</accession>
<feature type="transmembrane region" description="Helical" evidence="7">
    <location>
        <begin position="15"/>
        <end position="40"/>
    </location>
</feature>
<evidence type="ECO:0000256" key="2">
    <source>
        <dbReference type="ARBA" id="ARBA00022448"/>
    </source>
</evidence>
<dbReference type="Pfam" id="PF00528">
    <property type="entry name" value="BPD_transp_1"/>
    <property type="match status" value="1"/>
</dbReference>
<name>A0A4R5KF46_9BACL</name>
<dbReference type="OrthoDB" id="2548209at2"/>
<comment type="similarity">
    <text evidence="7">Belongs to the binding-protein-dependent transport system permease family.</text>
</comment>
<dbReference type="SUPFAM" id="SSF161098">
    <property type="entry name" value="MetI-like"/>
    <property type="match status" value="1"/>
</dbReference>
<feature type="transmembrane region" description="Helical" evidence="7">
    <location>
        <begin position="258"/>
        <end position="277"/>
    </location>
</feature>
<dbReference type="InterPro" id="IPR035906">
    <property type="entry name" value="MetI-like_sf"/>
</dbReference>
<evidence type="ECO:0000256" key="4">
    <source>
        <dbReference type="ARBA" id="ARBA00022692"/>
    </source>
</evidence>
<dbReference type="CDD" id="cd06261">
    <property type="entry name" value="TM_PBP2"/>
    <property type="match status" value="1"/>
</dbReference>
<keyword evidence="3" id="KW-1003">Cell membrane</keyword>
<dbReference type="EMBL" id="SMRT01000019">
    <property type="protein sequence ID" value="TDF92780.1"/>
    <property type="molecule type" value="Genomic_DNA"/>
</dbReference>
<gene>
    <name evidence="9" type="ORF">E1757_29130</name>
</gene>
<evidence type="ECO:0000313" key="9">
    <source>
        <dbReference type="EMBL" id="TDF92780.1"/>
    </source>
</evidence>
<feature type="transmembrane region" description="Helical" evidence="7">
    <location>
        <begin position="183"/>
        <end position="205"/>
    </location>
</feature>
<keyword evidence="4 7" id="KW-0812">Transmembrane</keyword>
<comment type="subcellular location">
    <subcellularLocation>
        <location evidence="1 7">Cell membrane</location>
        <topology evidence="1 7">Multi-pass membrane protein</topology>
    </subcellularLocation>
</comment>
<evidence type="ECO:0000256" key="1">
    <source>
        <dbReference type="ARBA" id="ARBA00004651"/>
    </source>
</evidence>
<organism evidence="9 10">
    <name type="scientific">Paenibacillus piri</name>
    <dbReference type="NCBI Taxonomy" id="2547395"/>
    <lineage>
        <taxon>Bacteria</taxon>
        <taxon>Bacillati</taxon>
        <taxon>Bacillota</taxon>
        <taxon>Bacilli</taxon>
        <taxon>Bacillales</taxon>
        <taxon>Paenibacillaceae</taxon>
        <taxon>Paenibacillus</taxon>
    </lineage>
</organism>
<proteinExistence type="inferred from homology"/>
<protein>
    <submittedName>
        <fullName evidence="9">Carbohydrate ABC transporter permease</fullName>
    </submittedName>
</protein>